<accession>A0ABQ1EIN0</accession>
<proteinExistence type="predicted"/>
<sequence>MAIVVFVLFVFFKRKFTSDTNTTTWKDYLMTFIIILLIFSFIYLCFFESRSEAASKYTGQLITKIDETIDKYDKTINSFKGLKSDWENELKELYKSQEIHKNKKLKLKNT</sequence>
<dbReference type="RefSeq" id="WP_212775309.1">
    <property type="nucleotide sequence ID" value="NZ_BMZZ01000001.1"/>
</dbReference>
<gene>
    <name evidence="2" type="ORF">HPP_0640</name>
</gene>
<comment type="caution">
    <text evidence="2">The sequence shown here is derived from an EMBL/GenBank/DDBJ whole genome shotgun (WGS) entry which is preliminary data.</text>
</comment>
<dbReference type="EMBL" id="BMZZ01000001">
    <property type="protein sequence ID" value="GFZ75106.1"/>
    <property type="molecule type" value="Genomic_DNA"/>
</dbReference>
<feature type="transmembrane region" description="Helical" evidence="1">
    <location>
        <begin position="28"/>
        <end position="47"/>
    </location>
</feature>
<evidence type="ECO:0000256" key="1">
    <source>
        <dbReference type="SAM" id="Phobius"/>
    </source>
</evidence>
<keyword evidence="1" id="KW-0472">Membrane</keyword>
<name>A0ABQ1EIN0_9MOLU</name>
<dbReference type="Proteomes" id="UP000677853">
    <property type="component" value="Unassembled WGS sequence"/>
</dbReference>
<keyword evidence="1" id="KW-1133">Transmembrane helix</keyword>
<evidence type="ECO:0000313" key="2">
    <source>
        <dbReference type="EMBL" id="GFZ75106.1"/>
    </source>
</evidence>
<keyword evidence="3" id="KW-1185">Reference proteome</keyword>
<evidence type="ECO:0000313" key="3">
    <source>
        <dbReference type="Proteomes" id="UP000677853"/>
    </source>
</evidence>
<keyword evidence="1" id="KW-0812">Transmembrane</keyword>
<reference evidence="2 3" key="1">
    <citation type="journal article" date="2021" name="J. Gen. Plant Pathol.">
        <title>Enrichment of phytoplasma genome DNA through a methyl-CpG binding domain-mediated method for efficient genome sequencing.</title>
        <authorList>
            <person name="Nijo T."/>
            <person name="Iwabuchi N."/>
            <person name="Tokuda R."/>
            <person name="Suzuki T."/>
            <person name="Matsumoto O."/>
            <person name="Miyazaki A."/>
            <person name="Maejima K."/>
            <person name="Oshima K."/>
            <person name="Namba S."/>
            <person name="Yamaji Y."/>
        </authorList>
    </citation>
    <scope>NUCLEOTIDE SEQUENCE [LARGE SCALE GENOMIC DNA]</scope>
    <source>
        <strain evidence="2 3">HP</strain>
    </source>
</reference>
<organism evidence="2 3">
    <name type="scientific">Hydrangea phyllody phytoplasma</name>
    <dbReference type="NCBI Taxonomy" id="238673"/>
    <lineage>
        <taxon>Bacteria</taxon>
        <taxon>Bacillati</taxon>
        <taxon>Mycoplasmatota</taxon>
        <taxon>Mollicutes</taxon>
        <taxon>Acholeplasmatales</taxon>
        <taxon>Acholeplasmataceae</taxon>
        <taxon>Candidatus Phytoplasma</taxon>
        <taxon>16SrI (Aster yellows group)</taxon>
    </lineage>
</organism>
<protein>
    <submittedName>
        <fullName evidence="2">Uncharacterized protein</fullName>
    </submittedName>
</protein>